<accession>A0A679FPH3</accession>
<dbReference type="InterPro" id="IPR016039">
    <property type="entry name" value="Thiolase-like"/>
</dbReference>
<dbReference type="RefSeq" id="WP_033023514.1">
    <property type="nucleotide sequence ID" value="NZ_AP022557.1"/>
</dbReference>
<name>A0A679FPH3_9BACL</name>
<evidence type="ECO:0000313" key="1">
    <source>
        <dbReference type="EMBL" id="BBW95736.1"/>
    </source>
</evidence>
<keyword evidence="2" id="KW-1185">Reference proteome</keyword>
<gene>
    <name evidence="1" type="primary">spoVAD</name>
    <name evidence="1" type="ORF">GsuE55_05690</name>
</gene>
<dbReference type="Proteomes" id="UP000501421">
    <property type="component" value="Chromosome"/>
</dbReference>
<protein>
    <submittedName>
        <fullName evidence="1">Stage V sporulation protein AD</fullName>
    </submittedName>
</protein>
<dbReference type="Pfam" id="PF07451">
    <property type="entry name" value="SpoVAD"/>
    <property type="match status" value="1"/>
</dbReference>
<dbReference type="Gene3D" id="3.40.47.40">
    <property type="entry name" value="Stage V sporulation protein AD"/>
    <property type="match status" value="1"/>
</dbReference>
<sequence>MKRVGKQTWLFDEGVYIQAAAAAVGPLEADGPLGKYFDICYRDLYCGEKTWELAERRLMREAVGRCLQKAGVSAEEVDLFLAGDLLNQQATSNYVARELPIPFLCLFGACSTSMQTLAAAAALVAGGLADRALTATSSHNATAERQFRYPTELGVQKPKTATFTVTGAGAALIGRTPGRWRIRAATIGKVIDAGLTNPLDMGAAMAPAAADTIEQHFRDLGASPSDYDLIVTGDLSRVGSVIVRELLAEAGYDVSEMYNDCGLMIYRPDQKVFAGGSGCACSAVVTYGYLLHELARGAFRRLFVVATGALLSQTMVQQKQSIPAIAHGVVIEAAGQEPDGPRSGGM</sequence>
<dbReference type="SUPFAM" id="SSF53901">
    <property type="entry name" value="Thiolase-like"/>
    <property type="match status" value="1"/>
</dbReference>
<proteinExistence type="predicted"/>
<dbReference type="NCBIfam" id="NF006160">
    <property type="entry name" value="PRK08304.1"/>
    <property type="match status" value="1"/>
</dbReference>
<reference evidence="2" key="1">
    <citation type="journal article" date="2020" name="Microbiol. Resour. Announc.">
        <title>Complete Genome Sequence of Geobacillus sp. Strain E55-1, Isolated from Mine Geyser in Japan.</title>
        <authorList>
            <person name="Miyazaki K."/>
            <person name="Hase E."/>
            <person name="Tokito N."/>
        </authorList>
    </citation>
    <scope>NUCLEOTIDE SEQUENCE [LARGE SCALE GENOMIC DNA]</scope>
    <source>
        <strain evidence="2">E55-1</strain>
    </source>
</reference>
<organism evidence="1 2">
    <name type="scientific">Geobacillus subterraneus</name>
    <dbReference type="NCBI Taxonomy" id="129338"/>
    <lineage>
        <taxon>Bacteria</taxon>
        <taxon>Bacillati</taxon>
        <taxon>Bacillota</taxon>
        <taxon>Bacilli</taxon>
        <taxon>Bacillales</taxon>
        <taxon>Anoxybacillaceae</taxon>
        <taxon>Geobacillus</taxon>
    </lineage>
</organism>
<dbReference type="GO" id="GO:0016746">
    <property type="term" value="F:acyltransferase activity"/>
    <property type="evidence" value="ECO:0007669"/>
    <property type="project" value="InterPro"/>
</dbReference>
<dbReference type="InterPro" id="IPR010894">
    <property type="entry name" value="SpoVAD"/>
</dbReference>
<dbReference type="EMBL" id="AP022557">
    <property type="protein sequence ID" value="BBW95736.1"/>
    <property type="molecule type" value="Genomic_DNA"/>
</dbReference>
<dbReference type="AlphaFoldDB" id="A0A679FPH3"/>
<dbReference type="NCBIfam" id="TIGR02845">
    <property type="entry name" value="spore_V_AD"/>
    <property type="match status" value="1"/>
</dbReference>
<evidence type="ECO:0000313" key="2">
    <source>
        <dbReference type="Proteomes" id="UP000501421"/>
    </source>
</evidence>
<dbReference type="InterPro" id="IPR038369">
    <property type="entry name" value="SpoVAD_sf"/>
</dbReference>
<dbReference type="PIRSF" id="PIRSF011570">
    <property type="entry name" value="SpoVAD"/>
    <property type="match status" value="1"/>
</dbReference>
<dbReference type="NCBIfam" id="NF009069">
    <property type="entry name" value="PRK12404.1"/>
    <property type="match status" value="1"/>
</dbReference>